<dbReference type="InterPro" id="IPR029226">
    <property type="entry name" value="Ecp2-like"/>
</dbReference>
<dbReference type="Pfam" id="PF14856">
    <property type="entry name" value="Hce2"/>
    <property type="match status" value="1"/>
</dbReference>
<organism evidence="2 3">
    <name type="scientific">Colletotrichum salicis</name>
    <dbReference type="NCBI Taxonomy" id="1209931"/>
    <lineage>
        <taxon>Eukaryota</taxon>
        <taxon>Fungi</taxon>
        <taxon>Dikarya</taxon>
        <taxon>Ascomycota</taxon>
        <taxon>Pezizomycotina</taxon>
        <taxon>Sordariomycetes</taxon>
        <taxon>Hypocreomycetidae</taxon>
        <taxon>Glomerellales</taxon>
        <taxon>Glomerellaceae</taxon>
        <taxon>Colletotrichum</taxon>
        <taxon>Colletotrichum acutatum species complex</taxon>
    </lineage>
</organism>
<evidence type="ECO:0000313" key="3">
    <source>
        <dbReference type="Proteomes" id="UP000070121"/>
    </source>
</evidence>
<comment type="caution">
    <text evidence="2">The sequence shown here is derived from an EMBL/GenBank/DDBJ whole genome shotgun (WGS) entry which is preliminary data.</text>
</comment>
<dbReference type="AlphaFoldDB" id="A0A135T6V7"/>
<accession>A0A135T6V7</accession>
<dbReference type="OrthoDB" id="73875at2759"/>
<gene>
    <name evidence="2" type="ORF">CSAL01_01804</name>
</gene>
<dbReference type="EMBL" id="JFFI01002087">
    <property type="protein sequence ID" value="KXH43888.1"/>
    <property type="molecule type" value="Genomic_DNA"/>
</dbReference>
<feature type="domain" description="Ecp2 effector protein-like" evidence="1">
    <location>
        <begin position="114"/>
        <end position="218"/>
    </location>
</feature>
<proteinExistence type="predicted"/>
<protein>
    <recommendedName>
        <fullName evidence="1">Ecp2 effector protein-like domain-containing protein</fullName>
    </recommendedName>
</protein>
<sequence>MFVIFPFAISCSPVKTTEFKYKSFTKSPNPPLQHPTHPLIHLTTTPPFPQCASQPSSAVPKSDIPIVIRCFILEPHEVLDLGNGVKALDVEIACPNSAHRTKRALELKKRALNYCDASTFNNKSSGGSPKVSVCAVIRDTGYRHIGYSVSGPCWLPGSGPLQGSKCYNPWMWYGTCIFGANSDDTGWTRGEEIGDFVRDSINKFQWNGIVGAEGTAICVWAEYPNDKKVIPTNRSIWHTWDCQFWNSVRSWI</sequence>
<name>A0A135T6V7_9PEZI</name>
<dbReference type="Proteomes" id="UP000070121">
    <property type="component" value="Unassembled WGS sequence"/>
</dbReference>
<reference evidence="2 3" key="1">
    <citation type="submission" date="2014-02" db="EMBL/GenBank/DDBJ databases">
        <title>The genome sequence of Colletotrichum salicis CBS 607.94.</title>
        <authorList>
            <person name="Baroncelli R."/>
            <person name="Thon M.R."/>
        </authorList>
    </citation>
    <scope>NUCLEOTIDE SEQUENCE [LARGE SCALE GENOMIC DNA]</scope>
    <source>
        <strain evidence="2 3">CBS 607.94</strain>
    </source>
</reference>
<evidence type="ECO:0000313" key="2">
    <source>
        <dbReference type="EMBL" id="KXH43888.1"/>
    </source>
</evidence>
<dbReference type="STRING" id="1209931.A0A135T6V7"/>
<keyword evidence="3" id="KW-1185">Reference proteome</keyword>
<evidence type="ECO:0000259" key="1">
    <source>
        <dbReference type="Pfam" id="PF14856"/>
    </source>
</evidence>